<proteinExistence type="predicted"/>
<evidence type="ECO:0000256" key="1">
    <source>
        <dbReference type="PROSITE-ProRule" id="PRU00110"/>
    </source>
</evidence>
<organism evidence="3 4">
    <name type="scientific">Lunatimonas lonarensis</name>
    <dbReference type="NCBI Taxonomy" id="1232681"/>
    <lineage>
        <taxon>Bacteria</taxon>
        <taxon>Pseudomonadati</taxon>
        <taxon>Bacteroidota</taxon>
        <taxon>Cytophagia</taxon>
        <taxon>Cytophagales</taxon>
        <taxon>Cyclobacteriaceae</taxon>
    </lineage>
</organism>
<feature type="modified residue" description="Phosphohistidine" evidence="1">
    <location>
        <position position="55"/>
    </location>
</feature>
<dbReference type="Gene3D" id="1.20.120.160">
    <property type="entry name" value="HPT domain"/>
    <property type="match status" value="1"/>
</dbReference>
<dbReference type="GO" id="GO:0000160">
    <property type="term" value="P:phosphorelay signal transduction system"/>
    <property type="evidence" value="ECO:0007669"/>
    <property type="project" value="InterPro"/>
</dbReference>
<dbReference type="InterPro" id="IPR036641">
    <property type="entry name" value="HPT_dom_sf"/>
</dbReference>
<sequence>MFKYLDREKIFHFFEEEEMVSEMLGLILATNIRELKNLKSIYDSGDYERLRKTCHKSKPTMLYLGSTYLRDELEQVERNIPEKFEDLYPPFLDKIAELEAEIGDFLREISNE</sequence>
<dbReference type="InterPro" id="IPR008207">
    <property type="entry name" value="Sig_transdc_His_kin_Hpt_dom"/>
</dbReference>
<evidence type="ECO:0000313" key="3">
    <source>
        <dbReference type="EMBL" id="EON76476.1"/>
    </source>
</evidence>
<gene>
    <name evidence="3" type="ORF">ADIS_2926</name>
</gene>
<dbReference type="OrthoDB" id="982275at2"/>
<keyword evidence="1" id="KW-0597">Phosphoprotein</keyword>
<dbReference type="RefSeq" id="WP_010855060.1">
    <property type="nucleotide sequence ID" value="NZ_AQHR01000085.1"/>
</dbReference>
<accession>R7ZQS6</accession>
<name>R7ZQS6_9BACT</name>
<dbReference type="EMBL" id="AQHR01000085">
    <property type="protein sequence ID" value="EON76476.1"/>
    <property type="molecule type" value="Genomic_DNA"/>
</dbReference>
<feature type="domain" description="HPt" evidence="2">
    <location>
        <begin position="16"/>
        <end position="112"/>
    </location>
</feature>
<comment type="caution">
    <text evidence="3">The sequence shown here is derived from an EMBL/GenBank/DDBJ whole genome shotgun (WGS) entry which is preliminary data.</text>
</comment>
<reference evidence="3 4" key="1">
    <citation type="submission" date="2013-02" db="EMBL/GenBank/DDBJ databases">
        <title>A novel strain isolated from Lonar lake, Maharashtra, India.</title>
        <authorList>
            <person name="Singh A."/>
        </authorList>
    </citation>
    <scope>NUCLEOTIDE SEQUENCE [LARGE SCALE GENOMIC DNA]</scope>
    <source>
        <strain evidence="3 4">AK24</strain>
    </source>
</reference>
<keyword evidence="4" id="KW-1185">Reference proteome</keyword>
<dbReference type="Proteomes" id="UP000013909">
    <property type="component" value="Unassembled WGS sequence"/>
</dbReference>
<dbReference type="AlphaFoldDB" id="R7ZQS6"/>
<protein>
    <recommendedName>
        <fullName evidence="2">HPt domain-containing protein</fullName>
    </recommendedName>
</protein>
<dbReference type="GO" id="GO:0004672">
    <property type="term" value="F:protein kinase activity"/>
    <property type="evidence" value="ECO:0007669"/>
    <property type="project" value="UniProtKB-ARBA"/>
</dbReference>
<dbReference type="SUPFAM" id="SSF47226">
    <property type="entry name" value="Histidine-containing phosphotransfer domain, HPT domain"/>
    <property type="match status" value="1"/>
</dbReference>
<evidence type="ECO:0000259" key="2">
    <source>
        <dbReference type="PROSITE" id="PS50894"/>
    </source>
</evidence>
<dbReference type="PROSITE" id="PS50894">
    <property type="entry name" value="HPT"/>
    <property type="match status" value="1"/>
</dbReference>
<dbReference type="STRING" id="1232681.ADIS_2926"/>
<evidence type="ECO:0000313" key="4">
    <source>
        <dbReference type="Proteomes" id="UP000013909"/>
    </source>
</evidence>